<comment type="caution">
    <text evidence="1">The sequence shown here is derived from an EMBL/GenBank/DDBJ whole genome shotgun (WGS) entry which is preliminary data.</text>
</comment>
<evidence type="ECO:0000313" key="2">
    <source>
        <dbReference type="Proteomes" id="UP000286773"/>
    </source>
</evidence>
<dbReference type="AlphaFoldDB" id="A0A430AQ36"/>
<dbReference type="RefSeq" id="WP_126814326.1">
    <property type="nucleotide sequence ID" value="NZ_NGKC01000013.1"/>
</dbReference>
<evidence type="ECO:0000313" key="1">
    <source>
        <dbReference type="EMBL" id="RSU10229.1"/>
    </source>
</evidence>
<proteinExistence type="predicted"/>
<accession>A0A430AQ36</accession>
<keyword evidence="2" id="KW-1185">Reference proteome</keyword>
<gene>
    <name evidence="1" type="ORF">CBF27_10810</name>
</gene>
<dbReference type="OrthoDB" id="2881498at2"/>
<sequence length="73" mass="8310">MIVVNSPMQQDAIIELLNQYDKDGVSFSYKNKQGIKLFFETNAEDLEAAAKLAKEEIKAQEWGKVLYFQVIPA</sequence>
<reference evidence="1 2" key="1">
    <citation type="submission" date="2017-05" db="EMBL/GenBank/DDBJ databases">
        <title>Vagococcus spp. assemblies.</title>
        <authorList>
            <person name="Gulvik C.A."/>
        </authorList>
    </citation>
    <scope>NUCLEOTIDE SEQUENCE [LARGE SCALE GENOMIC DNA]</scope>
    <source>
        <strain evidence="1 2">LMG 24798</strain>
    </source>
</reference>
<dbReference type="Proteomes" id="UP000286773">
    <property type="component" value="Unassembled WGS sequence"/>
</dbReference>
<name>A0A430AQ36_9ENTE</name>
<organism evidence="1 2">
    <name type="scientific">Vagococcus acidifermentans</name>
    <dbReference type="NCBI Taxonomy" id="564710"/>
    <lineage>
        <taxon>Bacteria</taxon>
        <taxon>Bacillati</taxon>
        <taxon>Bacillota</taxon>
        <taxon>Bacilli</taxon>
        <taxon>Lactobacillales</taxon>
        <taxon>Enterococcaceae</taxon>
        <taxon>Vagococcus</taxon>
    </lineage>
</organism>
<dbReference type="EMBL" id="NGKC01000013">
    <property type="protein sequence ID" value="RSU10229.1"/>
    <property type="molecule type" value="Genomic_DNA"/>
</dbReference>
<protein>
    <submittedName>
        <fullName evidence="1">Uncharacterized protein</fullName>
    </submittedName>
</protein>